<feature type="compositionally biased region" description="Polar residues" evidence="2">
    <location>
        <begin position="556"/>
        <end position="568"/>
    </location>
</feature>
<feature type="compositionally biased region" description="Low complexity" evidence="2">
    <location>
        <begin position="527"/>
        <end position="538"/>
    </location>
</feature>
<evidence type="ECO:0000313" key="3">
    <source>
        <dbReference type="EMBL" id="KAI9636905.1"/>
    </source>
</evidence>
<feature type="compositionally biased region" description="Basic and acidic residues" evidence="2">
    <location>
        <begin position="47"/>
        <end position="57"/>
    </location>
</feature>
<feature type="region of interest" description="Disordered" evidence="2">
    <location>
        <begin position="1"/>
        <end position="75"/>
    </location>
</feature>
<protein>
    <recommendedName>
        <fullName evidence="5">Translation initiation factor eIF4e</fullName>
    </recommendedName>
</protein>
<keyword evidence="4" id="KW-1185">Reference proteome</keyword>
<evidence type="ECO:0000256" key="2">
    <source>
        <dbReference type="SAM" id="MobiDB-lite"/>
    </source>
</evidence>
<keyword evidence="1" id="KW-0694">RNA-binding</keyword>
<reference evidence="3" key="1">
    <citation type="journal article" date="2022" name="G3 (Bethesda)">
        <title>High quality genome of the basidiomycete yeast Dioszegia hungarica PDD-24b-2 isolated from cloud water.</title>
        <authorList>
            <person name="Jarrige D."/>
            <person name="Haridas S."/>
            <person name="Bleykasten-Grosshans C."/>
            <person name="Joly M."/>
            <person name="Nadalig T."/>
            <person name="Sancelme M."/>
            <person name="Vuilleumier S."/>
            <person name="Grigoriev I.V."/>
            <person name="Amato P."/>
            <person name="Bringel F."/>
        </authorList>
    </citation>
    <scope>NUCLEOTIDE SEQUENCE</scope>
    <source>
        <strain evidence="3">PDD-24b-2</strain>
    </source>
</reference>
<feature type="region of interest" description="Disordered" evidence="2">
    <location>
        <begin position="233"/>
        <end position="264"/>
    </location>
</feature>
<accession>A0AA38HBG0</accession>
<feature type="compositionally biased region" description="Polar residues" evidence="2">
    <location>
        <begin position="149"/>
        <end position="158"/>
    </location>
</feature>
<comment type="similarity">
    <text evidence="1">Belongs to the eukaryotic initiation factor 4E family.</text>
</comment>
<dbReference type="AlphaFoldDB" id="A0AA38HBG0"/>
<sequence length="654" mass="69236">MPSLLPDTSTAPSSALNTPDASSDVESRVVTEGKSASAKKAAGDATENGRKEVDRAKMPPPPLPIKGTSAAAPRMARMPSLSEITSHLHIPTSTISPKTPPRLAVNTNPTTVPSSSAALGSALGSAPSPYTASPSGRLKLPASAMMRTRSGSSSQVVTLASLAKMERTGSSDGQGTPKSALPDSAKNSPLAGTDAASPQPDSATHSRQASREYVEGYKDVPSLAAIRQRINYAQGPGAGDDKDKDKAQVPAPSQKGKKHDEEDDLETVETLLEDDKGEDIALGTASTSATIEAELRTSKGQQHMLQHPWTMYFDAKSYMPPVEQSAGKDGGGDYEKSLLRVGRIDSVEAFARHMNNLRLPSVLKPNSNYHLFKGDIRPMWEDPANHAGGKWVILFRQCPHLFDIAWANLTMGLIGQMLDAEDGVCGIVASNKPRAHRLQIWTRDRENVEILNVLGQRILDMMKVEKSEMEGISFEYQYNASDAYPPANAFINISFASRGFTPSTPSRLGMTASPSLNFPSPAGSGTSHLSPALSSANPSPTPSTHPLPLHPRPGNLTINVIPQHQGSSPLRGENRPVSPMITPTPSPKLAHHLPRPPNSETIKASTLSPSMSSPSLSGGTGMKRLGSGQGSNAFAGPMVGSRSPRAEPARLAGV</sequence>
<feature type="region of interest" description="Disordered" evidence="2">
    <location>
        <begin position="506"/>
        <end position="654"/>
    </location>
</feature>
<dbReference type="GO" id="GO:0016281">
    <property type="term" value="C:eukaryotic translation initiation factor 4F complex"/>
    <property type="evidence" value="ECO:0007669"/>
    <property type="project" value="TreeGrafter"/>
</dbReference>
<dbReference type="GO" id="GO:0000340">
    <property type="term" value="F:RNA 7-methylguanosine cap binding"/>
    <property type="evidence" value="ECO:0007669"/>
    <property type="project" value="TreeGrafter"/>
</dbReference>
<evidence type="ECO:0000256" key="1">
    <source>
        <dbReference type="RuleBase" id="RU004374"/>
    </source>
</evidence>
<keyword evidence="1" id="KW-0396">Initiation factor</keyword>
<dbReference type="RefSeq" id="XP_052946682.1">
    <property type="nucleotide sequence ID" value="XM_053093520.1"/>
</dbReference>
<dbReference type="InterPro" id="IPR023398">
    <property type="entry name" value="TIF_eIF4e-like"/>
</dbReference>
<comment type="caution">
    <text evidence="3">The sequence shown here is derived from an EMBL/GenBank/DDBJ whole genome shotgun (WGS) entry which is preliminary data.</text>
</comment>
<feature type="compositionally biased region" description="Pro residues" evidence="2">
    <location>
        <begin position="539"/>
        <end position="551"/>
    </location>
</feature>
<dbReference type="PANTHER" id="PTHR11960">
    <property type="entry name" value="EUKARYOTIC TRANSLATION INITIATION FACTOR 4E RELATED"/>
    <property type="match status" value="1"/>
</dbReference>
<evidence type="ECO:0000313" key="4">
    <source>
        <dbReference type="Proteomes" id="UP001164286"/>
    </source>
</evidence>
<feature type="compositionally biased region" description="Low complexity" evidence="2">
    <location>
        <begin position="605"/>
        <end position="617"/>
    </location>
</feature>
<feature type="compositionally biased region" description="Polar residues" evidence="2">
    <location>
        <begin position="506"/>
        <end position="526"/>
    </location>
</feature>
<proteinExistence type="inferred from homology"/>
<evidence type="ECO:0008006" key="5">
    <source>
        <dbReference type="Google" id="ProtNLM"/>
    </source>
</evidence>
<dbReference type="Pfam" id="PF01652">
    <property type="entry name" value="IF4E"/>
    <property type="match status" value="1"/>
</dbReference>
<name>A0AA38HBG0_9TREE</name>
<gene>
    <name evidence="3" type="ORF">MKK02DRAFT_45614</name>
</gene>
<dbReference type="Gene3D" id="3.30.760.10">
    <property type="entry name" value="RNA Cap, Translation Initiation Factor Eif4e"/>
    <property type="match status" value="1"/>
</dbReference>
<feature type="compositionally biased region" description="Polar residues" evidence="2">
    <location>
        <begin position="1"/>
        <end position="21"/>
    </location>
</feature>
<dbReference type="EMBL" id="JAKWFO010000005">
    <property type="protein sequence ID" value="KAI9636905.1"/>
    <property type="molecule type" value="Genomic_DNA"/>
</dbReference>
<dbReference type="GO" id="GO:0003743">
    <property type="term" value="F:translation initiation factor activity"/>
    <property type="evidence" value="ECO:0007669"/>
    <property type="project" value="UniProtKB-KW"/>
</dbReference>
<keyword evidence="1" id="KW-0648">Protein biosynthesis</keyword>
<dbReference type="InterPro" id="IPR001040">
    <property type="entry name" value="TIF_eIF_4E"/>
</dbReference>
<dbReference type="PANTHER" id="PTHR11960:SF73">
    <property type="entry name" value="TRANSLATION INITIATION FACTOR 4E, PUTATIVE-RELATED"/>
    <property type="match status" value="1"/>
</dbReference>
<feature type="region of interest" description="Disordered" evidence="2">
    <location>
        <begin position="87"/>
        <end position="216"/>
    </location>
</feature>
<dbReference type="Proteomes" id="UP001164286">
    <property type="component" value="Unassembled WGS sequence"/>
</dbReference>
<organism evidence="3 4">
    <name type="scientific">Dioszegia hungarica</name>
    <dbReference type="NCBI Taxonomy" id="4972"/>
    <lineage>
        <taxon>Eukaryota</taxon>
        <taxon>Fungi</taxon>
        <taxon>Dikarya</taxon>
        <taxon>Basidiomycota</taxon>
        <taxon>Agaricomycotina</taxon>
        <taxon>Tremellomycetes</taxon>
        <taxon>Tremellales</taxon>
        <taxon>Bulleribasidiaceae</taxon>
        <taxon>Dioszegia</taxon>
    </lineage>
</organism>
<feature type="compositionally biased region" description="Low complexity" evidence="2">
    <location>
        <begin position="113"/>
        <end position="129"/>
    </location>
</feature>
<dbReference type="GeneID" id="77732725"/>
<dbReference type="SUPFAM" id="SSF55418">
    <property type="entry name" value="eIF4e-like"/>
    <property type="match status" value="1"/>
</dbReference>